<sequence length="62" mass="7525">MRICTRSLARVPKHARPKAPFILLEHFRLNRQDFRSGWNYVFTRGRRRPQVRELPIVPRDLV</sequence>
<evidence type="ECO:0000313" key="2">
    <source>
        <dbReference type="Proteomes" id="UP000502641"/>
    </source>
</evidence>
<reference evidence="1 2" key="1">
    <citation type="submission" date="2020-05" db="EMBL/GenBank/DDBJ databases">
        <authorList>
            <person name="Li K."/>
        </authorList>
    </citation>
    <scope>NUCLEOTIDE SEQUENCE [LARGE SCALE GENOMIC DNA]</scope>
    <source>
        <strain evidence="2">jing01</strain>
    </source>
</reference>
<protein>
    <submittedName>
        <fullName evidence="1">Uncharacterized protein</fullName>
    </submittedName>
</protein>
<keyword evidence="2" id="KW-1185">Reference proteome</keyword>
<dbReference type="RefSeq" id="WP_171151302.1">
    <property type="nucleotide sequence ID" value="NZ_CP053189.1"/>
</dbReference>
<dbReference type="AlphaFoldDB" id="A0A6M4PDG5"/>
<organism evidence="1 2">
    <name type="scientific">Streptomyces argyrophylli</name>
    <dbReference type="NCBI Taxonomy" id="2726118"/>
    <lineage>
        <taxon>Bacteria</taxon>
        <taxon>Bacillati</taxon>
        <taxon>Actinomycetota</taxon>
        <taxon>Actinomycetes</taxon>
        <taxon>Kitasatosporales</taxon>
        <taxon>Streptomycetaceae</taxon>
        <taxon>Streptomyces</taxon>
    </lineage>
</organism>
<dbReference type="KEGG" id="sarg:HKX69_06000"/>
<gene>
    <name evidence="1" type="ORF">HKX69_06000</name>
</gene>
<name>A0A6M4PDG5_9ACTN</name>
<proteinExistence type="predicted"/>
<dbReference type="EMBL" id="CP053189">
    <property type="protein sequence ID" value="QJS09125.1"/>
    <property type="molecule type" value="Genomic_DNA"/>
</dbReference>
<evidence type="ECO:0000313" key="1">
    <source>
        <dbReference type="EMBL" id="QJS09125.1"/>
    </source>
</evidence>
<dbReference type="Proteomes" id="UP000502641">
    <property type="component" value="Chromosome"/>
</dbReference>
<accession>A0A6M4PDG5</accession>